<protein>
    <submittedName>
        <fullName evidence="4">Dipeptidyl aminopeptidase/acylaminoacyl peptidase</fullName>
    </submittedName>
</protein>
<evidence type="ECO:0000313" key="5">
    <source>
        <dbReference type="Proteomes" id="UP000198923"/>
    </source>
</evidence>
<dbReference type="Pfam" id="PF00326">
    <property type="entry name" value="Peptidase_S9"/>
    <property type="match status" value="1"/>
</dbReference>
<keyword evidence="1" id="KW-0732">Signal</keyword>
<organism evidence="4 5">
    <name type="scientific">Sinosporangium album</name>
    <dbReference type="NCBI Taxonomy" id="504805"/>
    <lineage>
        <taxon>Bacteria</taxon>
        <taxon>Bacillati</taxon>
        <taxon>Actinomycetota</taxon>
        <taxon>Actinomycetes</taxon>
        <taxon>Streptosporangiales</taxon>
        <taxon>Streptosporangiaceae</taxon>
        <taxon>Sinosporangium</taxon>
    </lineage>
</organism>
<reference evidence="4 5" key="1">
    <citation type="submission" date="2016-10" db="EMBL/GenBank/DDBJ databases">
        <authorList>
            <person name="de Groot N.N."/>
        </authorList>
    </citation>
    <scope>NUCLEOTIDE SEQUENCE [LARGE SCALE GENOMIC DNA]</scope>
    <source>
        <strain evidence="4 5">CPCC 201354</strain>
    </source>
</reference>
<sequence length="675" mass="72232">MGMGRFGRVSAFNDIREYVRIPRVLNLRLAPDGSRLVAVVQTLNSDGKSYGTSLWSIPTAVDGGRPRAPRRLTRSAKGESGAAFTAEGDLLFVSARPDPADGNDGEDGEVPALWLLPADGGEARRIASRPGGISAVRTGGPTVVYAADVLPGDAGLEEERRGARKDAGISAILHEGFPVRIWDSDLGPGQTRLFAAEGPVGEALAEVGDLTPEPGRALDEMDFDVTPDGSAVVTTWRVALPGGMLRSDLAVLDVATGTRRTLASEEGQDFLGPVRVSPDGRHVTCVKVSHSEPTRPPEIVFCLVDLASGRVVPFGGGLWPADVAWASDASHVYAAADHRGRRPVFRLALDGSEPVRLTPDDAAYAALCPLPDGTGLYALRSAMDAPPGPVRIGVDGTVTGLPSPTPDLGLPGTLTEFDARAPDGQDLRAWLVLPDGASAANPAPLLLWVHGGPMASWNDWSWRWNPWIMAEAGYAVLLPDPCLSTGYGAAMIARGWGDWGPSTEADVMAVTGACLARPDIDATRTAVMGGSFGGYMANWLAGRTTGWKAVVTHASLWHLEQFSGTTDTAFFMVREIAPPGAARYDELSPHRALERISVPMLVIHGDKDYRVPIGEALRLWWDLQRVGAESKFLYFPDENHWILKPGNIVAWYETCLAFLAQHVLGHEWKHPESLT</sequence>
<evidence type="ECO:0000256" key="2">
    <source>
        <dbReference type="ARBA" id="ARBA00022801"/>
    </source>
</evidence>
<dbReference type="STRING" id="504805.SAMN05421505_11421"/>
<dbReference type="PANTHER" id="PTHR42776:SF13">
    <property type="entry name" value="DIPEPTIDYL-PEPTIDASE 5"/>
    <property type="match status" value="1"/>
</dbReference>
<keyword evidence="4" id="KW-0645">Protease</keyword>
<name>A0A1G8BEK4_9ACTN</name>
<dbReference type="GO" id="GO:0006508">
    <property type="term" value="P:proteolysis"/>
    <property type="evidence" value="ECO:0007669"/>
    <property type="project" value="InterPro"/>
</dbReference>
<proteinExistence type="predicted"/>
<keyword evidence="2" id="KW-0378">Hydrolase</keyword>
<dbReference type="GO" id="GO:0004252">
    <property type="term" value="F:serine-type endopeptidase activity"/>
    <property type="evidence" value="ECO:0007669"/>
    <property type="project" value="TreeGrafter"/>
</dbReference>
<dbReference type="Gene3D" id="2.120.10.30">
    <property type="entry name" value="TolB, C-terminal domain"/>
    <property type="match status" value="2"/>
</dbReference>
<dbReference type="SUPFAM" id="SSF53474">
    <property type="entry name" value="alpha/beta-Hydrolases"/>
    <property type="match status" value="1"/>
</dbReference>
<dbReference type="InterPro" id="IPR029058">
    <property type="entry name" value="AB_hydrolase_fold"/>
</dbReference>
<dbReference type="SUPFAM" id="SSF82171">
    <property type="entry name" value="DPP6 N-terminal domain-like"/>
    <property type="match status" value="1"/>
</dbReference>
<keyword evidence="5" id="KW-1185">Reference proteome</keyword>
<dbReference type="InterPro" id="IPR001375">
    <property type="entry name" value="Peptidase_S9_cat"/>
</dbReference>
<dbReference type="Gene3D" id="3.40.50.1820">
    <property type="entry name" value="alpha/beta hydrolase"/>
    <property type="match status" value="1"/>
</dbReference>
<dbReference type="GO" id="GO:0004177">
    <property type="term" value="F:aminopeptidase activity"/>
    <property type="evidence" value="ECO:0007669"/>
    <property type="project" value="UniProtKB-KW"/>
</dbReference>
<dbReference type="AlphaFoldDB" id="A0A1G8BEK4"/>
<dbReference type="EMBL" id="FNCN01000014">
    <property type="protein sequence ID" value="SDH31657.1"/>
    <property type="molecule type" value="Genomic_DNA"/>
</dbReference>
<dbReference type="InterPro" id="IPR011042">
    <property type="entry name" value="6-blade_b-propeller_TolB-like"/>
</dbReference>
<dbReference type="Proteomes" id="UP000198923">
    <property type="component" value="Unassembled WGS sequence"/>
</dbReference>
<gene>
    <name evidence="4" type="ORF">SAMN05421505_11421</name>
</gene>
<dbReference type="PANTHER" id="PTHR42776">
    <property type="entry name" value="SERINE PEPTIDASE S9 FAMILY MEMBER"/>
    <property type="match status" value="1"/>
</dbReference>
<evidence type="ECO:0000256" key="1">
    <source>
        <dbReference type="ARBA" id="ARBA00022729"/>
    </source>
</evidence>
<accession>A0A1G8BEK4</accession>
<evidence type="ECO:0000259" key="3">
    <source>
        <dbReference type="Pfam" id="PF00326"/>
    </source>
</evidence>
<feature type="domain" description="Peptidase S9 prolyl oligopeptidase catalytic" evidence="3">
    <location>
        <begin position="460"/>
        <end position="663"/>
    </location>
</feature>
<evidence type="ECO:0000313" key="4">
    <source>
        <dbReference type="EMBL" id="SDH31657.1"/>
    </source>
</evidence>
<keyword evidence="4" id="KW-0031">Aminopeptidase</keyword>